<gene>
    <name evidence="1" type="ORF">LdCL_340014350</name>
</gene>
<sequence>MSRAPLNGTIESARVPCGDYSHHITACGGLRRPREGHGVQAEHKVSEGPGLRLANLLSVLMRHAPTPAPAACTADAAASALEQDSEGGPVGSWHAVHPGPCGAGGAARVRGMEEEGRGGGPASGMARCNGGRLVVDGADVAAVRQGCVGRGCMRTRVDPLLVE</sequence>
<protein>
    <submittedName>
        <fullName evidence="1">Uncharacterized protein</fullName>
    </submittedName>
</protein>
<dbReference type="VEuPathDB" id="TriTrypDB:LdCL_340014350"/>
<name>A0A3S7X7M3_LEIDO</name>
<keyword evidence="2" id="KW-1185">Reference proteome</keyword>
<dbReference type="Proteomes" id="UP000274082">
    <property type="component" value="Chromosome 34"/>
</dbReference>
<evidence type="ECO:0000313" key="2">
    <source>
        <dbReference type="Proteomes" id="UP000274082"/>
    </source>
</evidence>
<dbReference type="EMBL" id="CP029533">
    <property type="protein sequence ID" value="AYU82425.1"/>
    <property type="molecule type" value="Genomic_DNA"/>
</dbReference>
<organism evidence="1 2">
    <name type="scientific">Leishmania donovani</name>
    <dbReference type="NCBI Taxonomy" id="5661"/>
    <lineage>
        <taxon>Eukaryota</taxon>
        <taxon>Discoba</taxon>
        <taxon>Euglenozoa</taxon>
        <taxon>Kinetoplastea</taxon>
        <taxon>Metakinetoplastina</taxon>
        <taxon>Trypanosomatida</taxon>
        <taxon>Trypanosomatidae</taxon>
        <taxon>Leishmaniinae</taxon>
        <taxon>Leishmania</taxon>
    </lineage>
</organism>
<proteinExistence type="predicted"/>
<evidence type="ECO:0000313" key="1">
    <source>
        <dbReference type="EMBL" id="AYU82425.1"/>
    </source>
</evidence>
<reference evidence="1 2" key="1">
    <citation type="journal article" date="2018" name="Sci. Rep.">
        <title>A complete Leishmania donovani reference genome identifies novel genetic variations associated with virulence.</title>
        <authorList>
            <person name="Lypaczewski P."/>
            <person name="Hoshizaki J."/>
            <person name="Zhang W.-W."/>
            <person name="McCall L.-I."/>
            <person name="Torcivia-Rodriguez J."/>
            <person name="Simonyan V."/>
            <person name="Kaur A."/>
            <person name="Dewar K."/>
            <person name="Matlashewski G."/>
        </authorList>
    </citation>
    <scope>NUCLEOTIDE SEQUENCE [LARGE SCALE GENOMIC DNA]</scope>
    <source>
        <strain evidence="1 2">LdCL</strain>
    </source>
</reference>
<accession>A0A3S7X7M3</accession>
<dbReference type="AlphaFoldDB" id="A0A3S7X7M3"/>